<evidence type="ECO:0000313" key="3">
    <source>
        <dbReference type="Proteomes" id="UP000323506"/>
    </source>
</evidence>
<sequence>MTKSNYVPLFETKQVKGRLLFRCIAASIFLGICFIVMYRVMFFPVRGKAERWTWIGLFLFELWFCFYWFLTTFSRWNFVYRLNSVYRLPYIHRLSQRYTYIP</sequence>
<dbReference type="Proteomes" id="UP000323506">
    <property type="component" value="Chromosome A11"/>
</dbReference>
<feature type="transmembrane region" description="Helical" evidence="1">
    <location>
        <begin position="19"/>
        <end position="40"/>
    </location>
</feature>
<dbReference type="PANTHER" id="PTHR13301">
    <property type="entry name" value="X-BOX TRANSCRIPTION FACTOR-RELATED"/>
    <property type="match status" value="1"/>
</dbReference>
<reference evidence="2 3" key="1">
    <citation type="submission" date="2019-06" db="EMBL/GenBank/DDBJ databases">
        <title>WGS assembly of Gossypium darwinii.</title>
        <authorList>
            <person name="Chen Z.J."/>
            <person name="Sreedasyam A."/>
            <person name="Ando A."/>
            <person name="Song Q."/>
            <person name="De L."/>
            <person name="Hulse-Kemp A."/>
            <person name="Ding M."/>
            <person name="Ye W."/>
            <person name="Kirkbride R."/>
            <person name="Jenkins J."/>
            <person name="Plott C."/>
            <person name="Lovell J."/>
            <person name="Lin Y.-M."/>
            <person name="Vaughn R."/>
            <person name="Liu B."/>
            <person name="Li W."/>
            <person name="Simpson S."/>
            <person name="Scheffler B."/>
            <person name="Saski C."/>
            <person name="Grover C."/>
            <person name="Hu G."/>
            <person name="Conover J."/>
            <person name="Carlson J."/>
            <person name="Shu S."/>
            <person name="Boston L."/>
            <person name="Williams M."/>
            <person name="Peterson D."/>
            <person name="Mcgee K."/>
            <person name="Jones D."/>
            <person name="Wendel J."/>
            <person name="Stelly D."/>
            <person name="Grimwood J."/>
            <person name="Schmutz J."/>
        </authorList>
    </citation>
    <scope>NUCLEOTIDE SEQUENCE [LARGE SCALE GENOMIC DNA]</scope>
    <source>
        <strain evidence="2">1808015.09</strain>
    </source>
</reference>
<gene>
    <name evidence="2" type="ORF">ES288_A11G272300v1</name>
</gene>
<accession>A0A5D2ERL6</accession>
<feature type="transmembrane region" description="Helical" evidence="1">
    <location>
        <begin position="52"/>
        <end position="70"/>
    </location>
</feature>
<evidence type="ECO:0000256" key="1">
    <source>
        <dbReference type="SAM" id="Phobius"/>
    </source>
</evidence>
<protein>
    <submittedName>
        <fullName evidence="2">Uncharacterized protein</fullName>
    </submittedName>
</protein>
<organism evidence="2 3">
    <name type="scientific">Gossypium darwinii</name>
    <name type="common">Darwin's cotton</name>
    <name type="synonym">Gossypium barbadense var. darwinii</name>
    <dbReference type="NCBI Taxonomy" id="34276"/>
    <lineage>
        <taxon>Eukaryota</taxon>
        <taxon>Viridiplantae</taxon>
        <taxon>Streptophyta</taxon>
        <taxon>Embryophyta</taxon>
        <taxon>Tracheophyta</taxon>
        <taxon>Spermatophyta</taxon>
        <taxon>Magnoliopsida</taxon>
        <taxon>eudicotyledons</taxon>
        <taxon>Gunneridae</taxon>
        <taxon>Pentapetalae</taxon>
        <taxon>rosids</taxon>
        <taxon>malvids</taxon>
        <taxon>Malvales</taxon>
        <taxon>Malvaceae</taxon>
        <taxon>Malvoideae</taxon>
        <taxon>Gossypium</taxon>
    </lineage>
</organism>
<keyword evidence="1" id="KW-0472">Membrane</keyword>
<name>A0A5D2ERL6_GOSDA</name>
<keyword evidence="3" id="KW-1185">Reference proteome</keyword>
<evidence type="ECO:0000313" key="2">
    <source>
        <dbReference type="EMBL" id="TYG95488.1"/>
    </source>
</evidence>
<dbReference type="EMBL" id="CM017698">
    <property type="protein sequence ID" value="TYG95488.1"/>
    <property type="molecule type" value="Genomic_DNA"/>
</dbReference>
<keyword evidence="1" id="KW-1133">Transmembrane helix</keyword>
<keyword evidence="1" id="KW-0812">Transmembrane</keyword>
<proteinExistence type="predicted"/>
<dbReference type="AlphaFoldDB" id="A0A5D2ERL6"/>